<name>A0A6C0BF41_9ZZZZ</name>
<feature type="compositionally biased region" description="Low complexity" evidence="1">
    <location>
        <begin position="127"/>
        <end position="159"/>
    </location>
</feature>
<sequence length="199" mass="23327">MSKQNIFEVTNISDLKNILKNNLTVVIGLVLKDTSGLLKVIIRRFLKRKSESFPLLTFVYMDVLDEHIEHLHKMFKCVKEDYPKIFHIRDSVNILVDVFNADEVKIYESFAAVEPYYLNEMVENNNSNNSNNINNNSNNSKENNNSNNSKENNNSNNNSNKDDIKNNEKFKLLEEVRENIYNTFTQNIMERVKNEKTQQ</sequence>
<protein>
    <submittedName>
        <fullName evidence="2">Uncharacterized protein</fullName>
    </submittedName>
</protein>
<organism evidence="2">
    <name type="scientific">viral metagenome</name>
    <dbReference type="NCBI Taxonomy" id="1070528"/>
    <lineage>
        <taxon>unclassified sequences</taxon>
        <taxon>metagenomes</taxon>
        <taxon>organismal metagenomes</taxon>
    </lineage>
</organism>
<proteinExistence type="predicted"/>
<evidence type="ECO:0000256" key="1">
    <source>
        <dbReference type="SAM" id="MobiDB-lite"/>
    </source>
</evidence>
<accession>A0A6C0BF41</accession>
<reference evidence="2" key="1">
    <citation type="journal article" date="2020" name="Nature">
        <title>Giant virus diversity and host interactions through global metagenomics.</title>
        <authorList>
            <person name="Schulz F."/>
            <person name="Roux S."/>
            <person name="Paez-Espino D."/>
            <person name="Jungbluth S."/>
            <person name="Walsh D.A."/>
            <person name="Denef V.J."/>
            <person name="McMahon K.D."/>
            <person name="Konstantinidis K.T."/>
            <person name="Eloe-Fadrosh E.A."/>
            <person name="Kyrpides N.C."/>
            <person name="Woyke T."/>
        </authorList>
    </citation>
    <scope>NUCLEOTIDE SEQUENCE</scope>
    <source>
        <strain evidence="2">GVMAG-M-3300010160-60</strain>
    </source>
</reference>
<evidence type="ECO:0000313" key="2">
    <source>
        <dbReference type="EMBL" id="QHS90374.1"/>
    </source>
</evidence>
<dbReference type="EMBL" id="MN739133">
    <property type="protein sequence ID" value="QHS90374.1"/>
    <property type="molecule type" value="Genomic_DNA"/>
</dbReference>
<dbReference type="AlphaFoldDB" id="A0A6C0BF41"/>
<feature type="region of interest" description="Disordered" evidence="1">
    <location>
        <begin position="127"/>
        <end position="165"/>
    </location>
</feature>